<dbReference type="AlphaFoldDB" id="A0A840NV15"/>
<sequence length="317" mass="34531">MRHRNPTPRGSRHTDQDEPQDTATRTDRSPESAALPPTTWLPWRWTGRHEQCRCHAERAADESSAVTAKDKDTEPLVLRPVFIEPSLSDRTTIPGYGTVAELVRRKPKPLWFAPQPLRLSAEESARTEQLVNDLLDTDEPSFTRPESPAARVLVGTLCTALMVGAAVATATLTGGVPPGDDGTARSPGPEAFAPGLAVEAERPAHPAAALIDPAAGSERAAVAAAREFYRRLDRSPELAERRLLADVPTSGRAPWRDVTRVRPLRVRADSAHQVLATVEVAHRDGSRSVLRQRLGLGATGRPDRIGVETLSLQHFPR</sequence>
<evidence type="ECO:0000313" key="3">
    <source>
        <dbReference type="Proteomes" id="UP000580474"/>
    </source>
</evidence>
<feature type="region of interest" description="Disordered" evidence="1">
    <location>
        <begin position="1"/>
        <end position="40"/>
    </location>
</feature>
<dbReference type="Proteomes" id="UP000580474">
    <property type="component" value="Unassembled WGS sequence"/>
</dbReference>
<accession>A0A840NV15</accession>
<protein>
    <submittedName>
        <fullName evidence="2">Uncharacterized protein</fullName>
    </submittedName>
</protein>
<dbReference type="EMBL" id="JACHIV010000001">
    <property type="protein sequence ID" value="MBB5071997.1"/>
    <property type="molecule type" value="Genomic_DNA"/>
</dbReference>
<evidence type="ECO:0000256" key="1">
    <source>
        <dbReference type="SAM" id="MobiDB-lite"/>
    </source>
</evidence>
<name>A0A840NV15_9PSEU</name>
<organism evidence="2 3">
    <name type="scientific">Saccharopolyspora gloriosae</name>
    <dbReference type="NCBI Taxonomy" id="455344"/>
    <lineage>
        <taxon>Bacteria</taxon>
        <taxon>Bacillati</taxon>
        <taxon>Actinomycetota</taxon>
        <taxon>Actinomycetes</taxon>
        <taxon>Pseudonocardiales</taxon>
        <taxon>Pseudonocardiaceae</taxon>
        <taxon>Saccharopolyspora</taxon>
    </lineage>
</organism>
<proteinExistence type="predicted"/>
<evidence type="ECO:0000313" key="2">
    <source>
        <dbReference type="EMBL" id="MBB5071997.1"/>
    </source>
</evidence>
<dbReference type="RefSeq" id="WP_184483004.1">
    <property type="nucleotide sequence ID" value="NZ_JACHIV010000001.1"/>
</dbReference>
<comment type="caution">
    <text evidence="2">The sequence shown here is derived from an EMBL/GenBank/DDBJ whole genome shotgun (WGS) entry which is preliminary data.</text>
</comment>
<keyword evidence="3" id="KW-1185">Reference proteome</keyword>
<reference evidence="2 3" key="1">
    <citation type="submission" date="2020-08" db="EMBL/GenBank/DDBJ databases">
        <title>Sequencing the genomes of 1000 actinobacteria strains.</title>
        <authorList>
            <person name="Klenk H.-P."/>
        </authorList>
    </citation>
    <scope>NUCLEOTIDE SEQUENCE [LARGE SCALE GENOMIC DNA]</scope>
    <source>
        <strain evidence="2 3">DSM 45582</strain>
    </source>
</reference>
<gene>
    <name evidence="2" type="ORF">BJ969_005085</name>
</gene>